<sequence>MTNQLNQKLISAINVQGILLQEKCADIFAKEGYKVITEYPVMFPKPSFGNFGKDVVIDIWARKNLTNVQIDFLVECKKADPKLKNWVFFKDKFSYSIGNDNIKFVKGPGDNWNTNTILVDIQKELKLEHGDRCFMGIELKEKFKKGPEKDDTVATTQRISDASYQAVQAANGTFDEYGEFYSKLQSTPLQKNEQNLFILPLVVTTANLLVADYDIDKISENGGLDAKDVSFAEKDFILYNYSIPGHIRFPMLEGDIPNRTLETRLGYKKTLIIICSVNYLKKFINKFK</sequence>
<dbReference type="AlphaFoldDB" id="A0A1G1W2M8"/>
<organism evidence="1 2">
    <name type="scientific">Candidatus Woykebacteria bacterium GWA1_44_8</name>
    <dbReference type="NCBI Taxonomy" id="1802591"/>
    <lineage>
        <taxon>Bacteria</taxon>
        <taxon>Candidatus Woykeibacteriota</taxon>
    </lineage>
</organism>
<accession>A0A1G1W2M8</accession>
<evidence type="ECO:0000313" key="2">
    <source>
        <dbReference type="Proteomes" id="UP000176299"/>
    </source>
</evidence>
<protein>
    <submittedName>
        <fullName evidence="1">Uncharacterized protein</fullName>
    </submittedName>
</protein>
<reference evidence="1 2" key="1">
    <citation type="journal article" date="2016" name="Nat. Commun.">
        <title>Thousands of microbial genomes shed light on interconnected biogeochemical processes in an aquifer system.</title>
        <authorList>
            <person name="Anantharaman K."/>
            <person name="Brown C.T."/>
            <person name="Hug L.A."/>
            <person name="Sharon I."/>
            <person name="Castelle C.J."/>
            <person name="Probst A.J."/>
            <person name="Thomas B.C."/>
            <person name="Singh A."/>
            <person name="Wilkins M.J."/>
            <person name="Karaoz U."/>
            <person name="Brodie E.L."/>
            <person name="Williams K.H."/>
            <person name="Hubbard S.S."/>
            <person name="Banfield J.F."/>
        </authorList>
    </citation>
    <scope>NUCLEOTIDE SEQUENCE [LARGE SCALE GENOMIC DNA]</scope>
</reference>
<dbReference type="STRING" id="1802591.A2113_01290"/>
<name>A0A1G1W2M8_9BACT</name>
<gene>
    <name evidence="1" type="ORF">A2113_01290</name>
</gene>
<dbReference type="Proteomes" id="UP000176299">
    <property type="component" value="Unassembled WGS sequence"/>
</dbReference>
<comment type="caution">
    <text evidence="1">The sequence shown here is derived from an EMBL/GenBank/DDBJ whole genome shotgun (WGS) entry which is preliminary data.</text>
</comment>
<evidence type="ECO:0000313" key="1">
    <source>
        <dbReference type="EMBL" id="OGY21938.1"/>
    </source>
</evidence>
<dbReference type="EMBL" id="MHCN01000010">
    <property type="protein sequence ID" value="OGY21938.1"/>
    <property type="molecule type" value="Genomic_DNA"/>
</dbReference>
<proteinExistence type="predicted"/>